<evidence type="ECO:0000313" key="3">
    <source>
        <dbReference type="Proteomes" id="UP000284375"/>
    </source>
</evidence>
<proteinExistence type="predicted"/>
<dbReference type="EMBL" id="LJZO01000010">
    <property type="protein sequence ID" value="ROV99685.1"/>
    <property type="molecule type" value="Genomic_DNA"/>
</dbReference>
<comment type="caution">
    <text evidence="2">The sequence shown here is derived from an EMBL/GenBank/DDBJ whole genome shotgun (WGS) entry which is preliminary data.</text>
</comment>
<protein>
    <recommendedName>
        <fullName evidence="4">Protein kinase domain-containing protein</fullName>
    </recommendedName>
</protein>
<dbReference type="Proteomes" id="UP000284375">
    <property type="component" value="Unassembled WGS sequence"/>
</dbReference>
<feature type="region of interest" description="Disordered" evidence="1">
    <location>
        <begin position="1"/>
        <end position="27"/>
    </location>
</feature>
<gene>
    <name evidence="2" type="ORF">VSDG_03027</name>
</gene>
<evidence type="ECO:0000313" key="2">
    <source>
        <dbReference type="EMBL" id="ROV99685.1"/>
    </source>
</evidence>
<name>A0A423W8Q5_CYTCH</name>
<organism evidence="2 3">
    <name type="scientific">Cytospora chrysosperma</name>
    <name type="common">Cytospora canker fungus</name>
    <name type="synonym">Sphaeria chrysosperma</name>
    <dbReference type="NCBI Taxonomy" id="252740"/>
    <lineage>
        <taxon>Eukaryota</taxon>
        <taxon>Fungi</taxon>
        <taxon>Dikarya</taxon>
        <taxon>Ascomycota</taxon>
        <taxon>Pezizomycotina</taxon>
        <taxon>Sordariomycetes</taxon>
        <taxon>Sordariomycetidae</taxon>
        <taxon>Diaporthales</taxon>
        <taxon>Cytosporaceae</taxon>
        <taxon>Cytospora</taxon>
    </lineage>
</organism>
<accession>A0A423W8Q5</accession>
<evidence type="ECO:0008006" key="4">
    <source>
        <dbReference type="Google" id="ProtNLM"/>
    </source>
</evidence>
<dbReference type="OrthoDB" id="4267316at2759"/>
<feature type="compositionally biased region" description="Low complexity" evidence="1">
    <location>
        <begin position="402"/>
        <end position="415"/>
    </location>
</feature>
<feature type="region of interest" description="Disordered" evidence="1">
    <location>
        <begin position="401"/>
        <end position="433"/>
    </location>
</feature>
<keyword evidence="3" id="KW-1185">Reference proteome</keyword>
<dbReference type="AlphaFoldDB" id="A0A423W8Q5"/>
<sequence>MSTQQVDVPNEDGQPDTKITEGATQESPQWLQDWVDLILATKNIRFWSPPDDPDKPELPYIPGFTVRIHRHIPPPPEPVPPLSTEYLRSVSQSEAVVANPPPETPTPAQPETAQLTITTPIATGAARGSQVVACTVVLRDDKRQSTKQFQATAKIYDPLYYNFKLELAPDPRDVVSRAHHDYSTEAAAYEHLLKTGQTAPGSFAPEYYGTWTFDLPIDIKGNPRMRPVRLVLMERLQGTSIRDMRIRNNPDWSLGKDLFHFPEEYRLEVLARTMQGVVKQWRTGIDQADFAGRNIILVTNNYAAGELNGKGGLALPRIVLVDYNYATVQSLPEPFSPPHNPIAAFWGAYLCEDFTGWVPHEWQDIRLQREWLLRRFDVVSHLYQPLPEHILPEVEELLHADATSSEPPATTSATPGLNVPTSLEPISRPPYRTSSPPKLKFGFGPYEFLPYKTIEEIRQLVAAAELEPSTHRAKSNEKR</sequence>
<evidence type="ECO:0000256" key="1">
    <source>
        <dbReference type="SAM" id="MobiDB-lite"/>
    </source>
</evidence>
<reference evidence="2 3" key="1">
    <citation type="submission" date="2015-09" db="EMBL/GenBank/DDBJ databases">
        <title>Host preference determinants of Valsa canker pathogens revealed by comparative genomics.</title>
        <authorList>
            <person name="Yin Z."/>
            <person name="Huang L."/>
        </authorList>
    </citation>
    <scope>NUCLEOTIDE SEQUENCE [LARGE SCALE GENOMIC DNA]</scope>
    <source>
        <strain evidence="2 3">YSFL</strain>
    </source>
</reference>